<organism evidence="12 13">
    <name type="scientific">Candidatus Micrarchaeum acidiphilum ARMAN-2</name>
    <dbReference type="NCBI Taxonomy" id="425595"/>
    <lineage>
        <taxon>Archaea</taxon>
        <taxon>Candidatus Micrarchaeota</taxon>
        <taxon>Candidatus Micrarchaeia</taxon>
        <taxon>Candidatus Micrarchaeales</taxon>
        <taxon>Candidatus Micrarchaeaceae</taxon>
        <taxon>Candidatus Micrarchaeum</taxon>
    </lineage>
</organism>
<dbReference type="Gene3D" id="3.90.740.10">
    <property type="entry name" value="Valyl/Leucyl/Isoleucyl-tRNA synthetase, editing domain"/>
    <property type="match status" value="1"/>
</dbReference>
<dbReference type="Gene3D" id="1.10.10.720">
    <property type="entry name" value="leucyl-tRNA synthetase"/>
    <property type="match status" value="1"/>
</dbReference>
<keyword evidence="13" id="KW-1185">Reference proteome</keyword>
<dbReference type="EMBL" id="GG697239">
    <property type="protein sequence ID" value="EET90260.1"/>
    <property type="molecule type" value="Genomic_DNA"/>
</dbReference>
<evidence type="ECO:0000313" key="12">
    <source>
        <dbReference type="EMBL" id="EET90260.1"/>
    </source>
</evidence>
<dbReference type="AlphaFoldDB" id="C7DGT9"/>
<evidence type="ECO:0000256" key="1">
    <source>
        <dbReference type="ARBA" id="ARBA00005594"/>
    </source>
</evidence>
<evidence type="ECO:0000259" key="10">
    <source>
        <dbReference type="Pfam" id="PF00133"/>
    </source>
</evidence>
<dbReference type="NCBIfam" id="TIGR00395">
    <property type="entry name" value="leuS_arch"/>
    <property type="match status" value="1"/>
</dbReference>
<dbReference type="NCBIfam" id="NF008957">
    <property type="entry name" value="PRK12300.1"/>
    <property type="match status" value="1"/>
</dbReference>
<dbReference type="Gene3D" id="3.40.50.620">
    <property type="entry name" value="HUPs"/>
    <property type="match status" value="1"/>
</dbReference>
<dbReference type="GO" id="GO:0005524">
    <property type="term" value="F:ATP binding"/>
    <property type="evidence" value="ECO:0007669"/>
    <property type="project" value="UniProtKB-KW"/>
</dbReference>
<evidence type="ECO:0000259" key="11">
    <source>
        <dbReference type="Pfam" id="PF08264"/>
    </source>
</evidence>
<dbReference type="InterPro" id="IPR009008">
    <property type="entry name" value="Val/Leu/Ile-tRNA-synth_edit"/>
</dbReference>
<dbReference type="InterPro" id="IPR004493">
    <property type="entry name" value="Leu-tRNA-synth_Ia_arc/euk"/>
</dbReference>
<evidence type="ECO:0000256" key="3">
    <source>
        <dbReference type="ARBA" id="ARBA00022598"/>
    </source>
</evidence>
<keyword evidence="3" id="KW-0436">Ligase</keyword>
<dbReference type="PANTHER" id="PTHR45794:SF1">
    <property type="entry name" value="LEUCINE--TRNA LIGASE, CYTOPLASMIC"/>
    <property type="match status" value="1"/>
</dbReference>
<reference evidence="12 13" key="1">
    <citation type="journal article" date="2009" name="Genome Biol.">
        <title>Community-wide analysis of microbial genome sequence signatures.</title>
        <authorList>
            <person name="Dick G.J."/>
            <person name="Andersson A.F."/>
            <person name="Baker B.J."/>
            <person name="Simmons S.L."/>
            <person name="Thomas B.C."/>
            <person name="Yelton A.P."/>
            <person name="Banfield J.F."/>
        </authorList>
    </citation>
    <scope>NUCLEOTIDE SEQUENCE [LARGE SCALE GENOMIC DNA]</scope>
    <source>
        <strain evidence="12">ARMAN-2</strain>
    </source>
</reference>
<keyword evidence="5" id="KW-0067">ATP-binding</keyword>
<feature type="domain" description="Methionyl/Valyl/Leucyl/Isoleucyl-tRNA synthetase anticodon-binding" evidence="11">
    <location>
        <begin position="698"/>
        <end position="810"/>
    </location>
</feature>
<dbReference type="GO" id="GO:0006429">
    <property type="term" value="P:leucyl-tRNA aminoacylation"/>
    <property type="evidence" value="ECO:0007669"/>
    <property type="project" value="UniProtKB-UniRule"/>
</dbReference>
<dbReference type="PANTHER" id="PTHR45794">
    <property type="entry name" value="LEUCYL-TRNA SYNTHETASE"/>
    <property type="match status" value="1"/>
</dbReference>
<evidence type="ECO:0000256" key="5">
    <source>
        <dbReference type="ARBA" id="ARBA00022840"/>
    </source>
</evidence>
<dbReference type="InterPro" id="IPR009080">
    <property type="entry name" value="tRNAsynth_Ia_anticodon-bd"/>
</dbReference>
<evidence type="ECO:0000256" key="8">
    <source>
        <dbReference type="NCBIfam" id="TIGR00395"/>
    </source>
</evidence>
<feature type="region of interest" description="Disordered" evidence="9">
    <location>
        <begin position="925"/>
        <end position="946"/>
    </location>
</feature>
<evidence type="ECO:0000256" key="4">
    <source>
        <dbReference type="ARBA" id="ARBA00022741"/>
    </source>
</evidence>
<feature type="compositionally biased region" description="Basic and acidic residues" evidence="9">
    <location>
        <begin position="925"/>
        <end position="935"/>
    </location>
</feature>
<keyword evidence="4" id="KW-0547">Nucleotide-binding</keyword>
<dbReference type="EC" id="6.1.1.4" evidence="2 8"/>
<dbReference type="Proteomes" id="UP000332487">
    <property type="component" value="Unassembled WGS sequence"/>
</dbReference>
<keyword evidence="7 12" id="KW-0030">Aminoacyl-tRNA synthetase</keyword>
<dbReference type="SUPFAM" id="SSF47323">
    <property type="entry name" value="Anticodon-binding domain of a subclass of class I aminoacyl-tRNA synthetases"/>
    <property type="match status" value="1"/>
</dbReference>
<comment type="similarity">
    <text evidence="1">Belongs to the class-I aminoacyl-tRNA synthetase family.</text>
</comment>
<gene>
    <name evidence="12" type="ORF">UNLARM2_0289</name>
</gene>
<feature type="domain" description="Aminoacyl-tRNA synthetase class Ia" evidence="10">
    <location>
        <begin position="11"/>
        <end position="659"/>
    </location>
</feature>
<dbReference type="Pfam" id="PF08264">
    <property type="entry name" value="Anticodon_1"/>
    <property type="match status" value="1"/>
</dbReference>
<accession>C7DGT9</accession>
<proteinExistence type="inferred from homology"/>
<evidence type="ECO:0000256" key="6">
    <source>
        <dbReference type="ARBA" id="ARBA00022917"/>
    </source>
</evidence>
<dbReference type="SUPFAM" id="SSF50677">
    <property type="entry name" value="ValRS/IleRS/LeuRS editing domain"/>
    <property type="match status" value="1"/>
</dbReference>
<dbReference type="GO" id="GO:0002161">
    <property type="term" value="F:aminoacyl-tRNA deacylase activity"/>
    <property type="evidence" value="ECO:0007669"/>
    <property type="project" value="InterPro"/>
</dbReference>
<dbReference type="InterPro" id="IPR013155">
    <property type="entry name" value="M/V/L/I-tRNA-synth_anticd-bd"/>
</dbReference>
<dbReference type="GO" id="GO:0004823">
    <property type="term" value="F:leucine-tRNA ligase activity"/>
    <property type="evidence" value="ECO:0007669"/>
    <property type="project" value="UniProtKB-UniRule"/>
</dbReference>
<dbReference type="Pfam" id="PF00133">
    <property type="entry name" value="tRNA-synt_1"/>
    <property type="match status" value="1"/>
</dbReference>
<dbReference type="InterPro" id="IPR002300">
    <property type="entry name" value="aa-tRNA-synth_Ia"/>
</dbReference>
<dbReference type="InterPro" id="IPR014729">
    <property type="entry name" value="Rossmann-like_a/b/a_fold"/>
</dbReference>
<name>C7DGT9_MICA2</name>
<reference evidence="12 13" key="2">
    <citation type="journal article" date="2010" name="Proc. Natl. Acad. Sci. U.S.A.">
        <title>Enigmatic, ultrasmall, uncultivated Archaea.</title>
        <authorList>
            <person name="Baker B.J."/>
            <person name="Comolli L.R."/>
            <person name="Dick G.J."/>
            <person name="Hauser L.J."/>
            <person name="Hyatt D."/>
            <person name="Dill B.D."/>
            <person name="Land M.L."/>
            <person name="Verberkmoes N.C."/>
            <person name="Hettich R.L."/>
            <person name="Banfield J.F."/>
        </authorList>
    </citation>
    <scope>NUCLEOTIDE SEQUENCE [LARGE SCALE GENOMIC DNA]</scope>
    <source>
        <strain evidence="12">ARMAN-2</strain>
    </source>
</reference>
<sequence>MIDYKQIEEKWRKAWKEARLYEPEPDERKGMLVTAALPYVNMPPHLGHLRTYGTADFYARYLRMRGLNVLYPMAWHFTGTPILAIAKRVAANDEELKEELRMYHIDDETMAKMSDPNFITEYFSVLMKDAMVRAGYSIDWRRTFNTLDPLFSKMVEWQFGKLHAQGLLVQGSHPVGWCTNENNAVGQHDTRHDVQPEIEQMYCIKFKDSASEASFLCATYRPETIYGVTNIFINGASDYVVAEIDGESVYLSSDAVQQLSNQLDIKMKGKVSPAELLSKKAVNPVSGEEMPVLEGYFVKSDFGTGIVMSVPAHAPFDYAALERLRMKGVAVPSQYKKCISLTGEKDKEKANPEIPALAYLEVVDSWDSVTDAVLEKATKALYREELKNGIMDTGKYAGKKVSESREAIAKDLEAEKKLFVMYTIANEEPVYCRCGTRVTVKIVKDQWFINYGDEKWKAKVVEYFPKVKVYDERYAPALKAGIDWINLRPAERAQGLGTRFPLNPSHIIESLSDSTIYMAFYTFSHILHSGGIKPEQLKPEFFDYVFNGERGADEVSKISGMPKDVVSKCKASFDYWYANTSRHSGPDLLLNHLIMYLFSHIAMFKSDKWPKQIVVNGFVNYEGEKMSKSMGNIIPLLDGIEKYGADIVRFIEIVGSDLYSNSEFNPASVESVRFKNEYLAGLVAGIKSMGEFELTQIDFWLYSKLNSKIKKVSERMEVLDLRGAYIEAYYNSMNELKWYFERGGSNAMAVREFLEKVILMLAPAMPYFAEEMWHSMGNKDFAAQQKWPIYDQGMISEEAEFIEGTVAELPEDINRAVELSSKMDANKGKAPKSVRIIVAGQWKFSVLAEFFKSNDISKVLSSEAAKDIEKEKAAKFLSQFSKKGQPSGSVPAIEAKKLAKALESAKEFLQSRTGIEEILIEQEENSKSRRADRATPLKPSIDILWD</sequence>
<dbReference type="Gene3D" id="1.10.730.10">
    <property type="entry name" value="Isoleucyl-tRNA Synthetase, Domain 1"/>
    <property type="match status" value="1"/>
</dbReference>
<keyword evidence="6" id="KW-0648">Protein biosynthesis</keyword>
<protein>
    <recommendedName>
        <fullName evidence="2 8">Leucine--tRNA ligase</fullName>
        <ecNumber evidence="2 8">6.1.1.4</ecNumber>
    </recommendedName>
</protein>
<evidence type="ECO:0000256" key="7">
    <source>
        <dbReference type="ARBA" id="ARBA00023146"/>
    </source>
</evidence>
<evidence type="ECO:0000313" key="13">
    <source>
        <dbReference type="Proteomes" id="UP000332487"/>
    </source>
</evidence>
<evidence type="ECO:0000256" key="2">
    <source>
        <dbReference type="ARBA" id="ARBA00013164"/>
    </source>
</evidence>
<dbReference type="SUPFAM" id="SSF52374">
    <property type="entry name" value="Nucleotidylyl transferase"/>
    <property type="match status" value="1"/>
</dbReference>
<dbReference type="Gene3D" id="3.30.2320.20">
    <property type="entry name" value="Class I aminoacyl-tRNA synthetases (RS)"/>
    <property type="match status" value="1"/>
</dbReference>
<evidence type="ECO:0000256" key="9">
    <source>
        <dbReference type="SAM" id="MobiDB-lite"/>
    </source>
</evidence>